<feature type="transmembrane region" description="Helical" evidence="6">
    <location>
        <begin position="80"/>
        <end position="98"/>
    </location>
</feature>
<evidence type="ECO:0000256" key="1">
    <source>
        <dbReference type="ARBA" id="ARBA00004651"/>
    </source>
</evidence>
<proteinExistence type="predicted"/>
<comment type="subcellular location">
    <subcellularLocation>
        <location evidence="1">Cell membrane</location>
        <topology evidence="1">Multi-pass membrane protein</topology>
    </subcellularLocation>
</comment>
<comment type="caution">
    <text evidence="7">The sequence shown here is derived from an EMBL/GenBank/DDBJ whole genome shotgun (WGS) entry which is preliminary data.</text>
</comment>
<feature type="transmembrane region" description="Helical" evidence="6">
    <location>
        <begin position="133"/>
        <end position="154"/>
    </location>
</feature>
<accession>A0A4R7BZS1</accession>
<dbReference type="Proteomes" id="UP000295122">
    <property type="component" value="Unassembled WGS sequence"/>
</dbReference>
<protein>
    <submittedName>
        <fullName evidence="7">Putative membrane protein</fullName>
    </submittedName>
</protein>
<evidence type="ECO:0000256" key="4">
    <source>
        <dbReference type="ARBA" id="ARBA00022989"/>
    </source>
</evidence>
<dbReference type="RefSeq" id="WP_133770348.1">
    <property type="nucleotide sequence ID" value="NZ_SNZR01000013.1"/>
</dbReference>
<evidence type="ECO:0000256" key="2">
    <source>
        <dbReference type="ARBA" id="ARBA00022475"/>
    </source>
</evidence>
<keyword evidence="4 6" id="KW-1133">Transmembrane helix</keyword>
<name>A0A4R7BZS1_9HYPH</name>
<evidence type="ECO:0000313" key="8">
    <source>
        <dbReference type="Proteomes" id="UP000295122"/>
    </source>
</evidence>
<keyword evidence="3 6" id="KW-0812">Transmembrane</keyword>
<gene>
    <name evidence="7" type="ORF">EV668_2438</name>
</gene>
<feature type="transmembrane region" description="Helical" evidence="6">
    <location>
        <begin position="105"/>
        <end position="121"/>
    </location>
</feature>
<feature type="transmembrane region" description="Helical" evidence="6">
    <location>
        <begin position="209"/>
        <end position="227"/>
    </location>
</feature>
<sequence>MADPEVVPYCGQAPLPSTIWSSWNLDPALLAVLVAAALAVLALRPGQARAAWGLGIAALALAFVSPLCALGSALFSARSFNHLVILGIAAPFLAQALPAPRGSRIALPLAASTIVLWAWHWPAAYAAAYESTAVYWALQIALLASFVWFWRVVLAPATSPVAALLAIGAGAGQMGLLGALLTFAPRALYEVHGLASLPWGLDPLSDQQLGGLLMWVPAFFLYGAFALRTGRRLAEAAA</sequence>
<organism evidence="7 8">
    <name type="scientific">Enterovirga rhinocerotis</name>
    <dbReference type="NCBI Taxonomy" id="1339210"/>
    <lineage>
        <taxon>Bacteria</taxon>
        <taxon>Pseudomonadati</taxon>
        <taxon>Pseudomonadota</taxon>
        <taxon>Alphaproteobacteria</taxon>
        <taxon>Hyphomicrobiales</taxon>
        <taxon>Methylobacteriaceae</taxon>
        <taxon>Enterovirga</taxon>
    </lineage>
</organism>
<reference evidence="7 8" key="1">
    <citation type="submission" date="2019-03" db="EMBL/GenBank/DDBJ databases">
        <title>Genomic Encyclopedia of Type Strains, Phase IV (KMG-IV): sequencing the most valuable type-strain genomes for metagenomic binning, comparative biology and taxonomic classification.</title>
        <authorList>
            <person name="Goeker M."/>
        </authorList>
    </citation>
    <scope>NUCLEOTIDE SEQUENCE [LARGE SCALE GENOMIC DNA]</scope>
    <source>
        <strain evidence="7 8">DSM 25903</strain>
    </source>
</reference>
<evidence type="ECO:0000256" key="3">
    <source>
        <dbReference type="ARBA" id="ARBA00022692"/>
    </source>
</evidence>
<feature type="transmembrane region" description="Helical" evidence="6">
    <location>
        <begin position="25"/>
        <end position="43"/>
    </location>
</feature>
<keyword evidence="2" id="KW-1003">Cell membrane</keyword>
<feature type="transmembrane region" description="Helical" evidence="6">
    <location>
        <begin position="161"/>
        <end position="189"/>
    </location>
</feature>
<dbReference type="GO" id="GO:0005886">
    <property type="term" value="C:plasma membrane"/>
    <property type="evidence" value="ECO:0007669"/>
    <property type="project" value="UniProtKB-SubCell"/>
</dbReference>
<evidence type="ECO:0000256" key="5">
    <source>
        <dbReference type="ARBA" id="ARBA00023136"/>
    </source>
</evidence>
<dbReference type="InterPro" id="IPR019108">
    <property type="entry name" value="Caa3_assmbl_CtaG-rel"/>
</dbReference>
<keyword evidence="8" id="KW-1185">Reference proteome</keyword>
<feature type="transmembrane region" description="Helical" evidence="6">
    <location>
        <begin position="50"/>
        <end position="74"/>
    </location>
</feature>
<dbReference type="AlphaFoldDB" id="A0A4R7BZS1"/>
<evidence type="ECO:0000256" key="6">
    <source>
        <dbReference type="SAM" id="Phobius"/>
    </source>
</evidence>
<dbReference type="Pfam" id="PF09678">
    <property type="entry name" value="Caa3_CtaG"/>
    <property type="match status" value="1"/>
</dbReference>
<dbReference type="OrthoDB" id="259025at2"/>
<dbReference type="EMBL" id="SNZR01000013">
    <property type="protein sequence ID" value="TDR89606.1"/>
    <property type="molecule type" value="Genomic_DNA"/>
</dbReference>
<evidence type="ECO:0000313" key="7">
    <source>
        <dbReference type="EMBL" id="TDR89606.1"/>
    </source>
</evidence>
<keyword evidence="5 6" id="KW-0472">Membrane</keyword>